<evidence type="ECO:0000256" key="3">
    <source>
        <dbReference type="ARBA" id="ARBA00022833"/>
    </source>
</evidence>
<evidence type="ECO:0000256" key="1">
    <source>
        <dbReference type="ARBA" id="ARBA00022723"/>
    </source>
</evidence>
<feature type="compositionally biased region" description="Low complexity" evidence="6">
    <location>
        <begin position="447"/>
        <end position="467"/>
    </location>
</feature>
<dbReference type="InterPro" id="IPR003604">
    <property type="entry name" value="Matrin/U1-like-C_Znf_C2H2"/>
</dbReference>
<feature type="region of interest" description="Disordered" evidence="6">
    <location>
        <begin position="166"/>
        <end position="224"/>
    </location>
</feature>
<feature type="domain" description="C2H2-type" evidence="7">
    <location>
        <begin position="141"/>
        <end position="163"/>
    </location>
</feature>
<dbReference type="InterPro" id="IPR036236">
    <property type="entry name" value="Znf_C2H2_sf"/>
</dbReference>
<evidence type="ECO:0000313" key="9">
    <source>
        <dbReference type="Proteomes" id="UP001482620"/>
    </source>
</evidence>
<feature type="compositionally biased region" description="Polar residues" evidence="6">
    <location>
        <begin position="431"/>
        <end position="446"/>
    </location>
</feature>
<keyword evidence="2" id="KW-0863">Zinc-finger</keyword>
<evidence type="ECO:0000259" key="7">
    <source>
        <dbReference type="PROSITE" id="PS00028"/>
    </source>
</evidence>
<feature type="compositionally biased region" description="Basic residues" evidence="6">
    <location>
        <begin position="577"/>
        <end position="586"/>
    </location>
</feature>
<proteinExistence type="predicted"/>
<evidence type="ECO:0000256" key="6">
    <source>
        <dbReference type="SAM" id="MobiDB-lite"/>
    </source>
</evidence>
<protein>
    <recommendedName>
        <fullName evidence="5">Lysine-rich coiled-coil protein 1</fullName>
    </recommendedName>
</protein>
<feature type="domain" description="C2H2-type" evidence="7">
    <location>
        <begin position="283"/>
        <end position="305"/>
    </location>
</feature>
<evidence type="ECO:0000256" key="5">
    <source>
        <dbReference type="ARBA" id="ARBA00040329"/>
    </source>
</evidence>
<dbReference type="SMART" id="SM00451">
    <property type="entry name" value="ZnF_U1"/>
    <property type="match status" value="4"/>
</dbReference>
<comment type="caution">
    <text evidence="8">The sequence shown here is derived from an EMBL/GenBank/DDBJ whole genome shotgun (WGS) entry which is preliminary data.</text>
</comment>
<evidence type="ECO:0000256" key="4">
    <source>
        <dbReference type="ARBA" id="ARBA00023054"/>
    </source>
</evidence>
<keyword evidence="9" id="KW-1185">Reference proteome</keyword>
<dbReference type="EMBL" id="JAHRIQ010002675">
    <property type="protein sequence ID" value="MEQ2222182.1"/>
    <property type="molecule type" value="Genomic_DNA"/>
</dbReference>
<name>A0ABV0SNN6_9TELE</name>
<evidence type="ECO:0000256" key="2">
    <source>
        <dbReference type="ARBA" id="ARBA00022771"/>
    </source>
</evidence>
<feature type="compositionally biased region" description="Polar residues" evidence="6">
    <location>
        <begin position="185"/>
        <end position="201"/>
    </location>
</feature>
<dbReference type="SUPFAM" id="SSF57667">
    <property type="entry name" value="beta-beta-alpha zinc fingers"/>
    <property type="match status" value="4"/>
</dbReference>
<dbReference type="PANTHER" id="PTHR46742">
    <property type="entry name" value="LYSINE-RICH COILED-COIL PROTEIN 1"/>
    <property type="match status" value="1"/>
</dbReference>
<keyword evidence="1" id="KW-0479">Metal-binding</keyword>
<dbReference type="Proteomes" id="UP001482620">
    <property type="component" value="Unassembled WGS sequence"/>
</dbReference>
<keyword evidence="3" id="KW-0862">Zinc</keyword>
<feature type="compositionally biased region" description="Basic and acidic residues" evidence="6">
    <location>
        <begin position="510"/>
        <end position="561"/>
    </location>
</feature>
<dbReference type="Pfam" id="PF12874">
    <property type="entry name" value="zf-met"/>
    <property type="match status" value="2"/>
</dbReference>
<feature type="region of interest" description="Disordered" evidence="6">
    <location>
        <begin position="426"/>
        <end position="609"/>
    </location>
</feature>
<dbReference type="InterPro" id="IPR022755">
    <property type="entry name" value="Znf_C2H2_jaz"/>
</dbReference>
<feature type="domain" description="C2H2-type" evidence="7">
    <location>
        <begin position="235"/>
        <end position="258"/>
    </location>
</feature>
<dbReference type="Gene3D" id="3.30.160.60">
    <property type="entry name" value="Classic Zinc Finger"/>
    <property type="match status" value="4"/>
</dbReference>
<evidence type="ECO:0000313" key="8">
    <source>
        <dbReference type="EMBL" id="MEQ2222182.1"/>
    </source>
</evidence>
<dbReference type="SMART" id="SM00355">
    <property type="entry name" value="ZnF_C2H2"/>
    <property type="match status" value="4"/>
</dbReference>
<accession>A0ABV0SNN6</accession>
<keyword evidence="4" id="KW-0175">Coiled coil</keyword>
<organism evidence="8 9">
    <name type="scientific">Ilyodon furcidens</name>
    <name type="common">goldbreast splitfin</name>
    <dbReference type="NCBI Taxonomy" id="33524"/>
    <lineage>
        <taxon>Eukaryota</taxon>
        <taxon>Metazoa</taxon>
        <taxon>Chordata</taxon>
        <taxon>Craniata</taxon>
        <taxon>Vertebrata</taxon>
        <taxon>Euteleostomi</taxon>
        <taxon>Actinopterygii</taxon>
        <taxon>Neopterygii</taxon>
        <taxon>Teleostei</taxon>
        <taxon>Neoteleostei</taxon>
        <taxon>Acanthomorphata</taxon>
        <taxon>Ovalentaria</taxon>
        <taxon>Atherinomorphae</taxon>
        <taxon>Cyprinodontiformes</taxon>
        <taxon>Goodeidae</taxon>
        <taxon>Ilyodon</taxon>
    </lineage>
</organism>
<dbReference type="PROSITE" id="PS00028">
    <property type="entry name" value="ZINC_FINGER_C2H2_1"/>
    <property type="match status" value="4"/>
</dbReference>
<feature type="region of interest" description="Disordered" evidence="6">
    <location>
        <begin position="341"/>
        <end position="366"/>
    </location>
</feature>
<feature type="compositionally biased region" description="Basic and acidic residues" evidence="6">
    <location>
        <begin position="587"/>
        <end position="603"/>
    </location>
</feature>
<dbReference type="PANTHER" id="PTHR46742:SF3">
    <property type="entry name" value="LYSINE-RICH COILED-COIL PROTEIN 1"/>
    <property type="match status" value="1"/>
</dbReference>
<sequence length="609" mass="68851">MKLSFLNVVSCGYFNCACTKQTGTKMEASNVCALQSVESDAKTNISSSLNAACVTDSETVINSKTDSTLVKEQKSDEELLEGLLTEYYCHVCSSNLLFESNRLAHYEGQKHAQEVKTYLNAVRAELARGSQNMSRDKNRFCELCNMVFSSHVVAKSHYEGKIHAKNLRKQSLPAPDKDTEVHNPPSITQDPFNSDQNLSQENDVELHPDPKPTSDIPDPSTSWNAEVDLKHPDKCCILCAASFNNPKMALQHYNGRKHQRKKARQELLKELGKDLQQGNSLMCEMCGVSFNSVEMYQAHMHSNKHQIRERKLSDLVKSQPKVYSTFADELADYIQVQKARGITPKTSQIPPEESTQNHDGEDEVQHEDVNQCDLTAPPVSTPNFAQTPHPPLLPIPGTWFPFGPIPSWPPFGWPYSCPPPPPPLLPCPGSAQFTTWPTDSGQQRRLSTSSACTTSSSTYSSCSSNTSDSDECELRNIEKRKKKRHGGDRGRKGADKEPETEERRRKRQRMVSEERRREQFVESWDERRGTKSDCKRMRKERTCQQENFEADREGSTTDRLHSQGQTNVERSESGHSKSAKARKEKKKTKDMVDTRTEEEKLWDDSILGC</sequence>
<feature type="compositionally biased region" description="Basic and acidic residues" evidence="6">
    <location>
        <begin position="487"/>
        <end position="503"/>
    </location>
</feature>
<dbReference type="Pfam" id="PF12171">
    <property type="entry name" value="zf-C2H2_jaz"/>
    <property type="match status" value="1"/>
</dbReference>
<gene>
    <name evidence="8" type="ORF">ILYODFUR_023393</name>
</gene>
<dbReference type="InterPro" id="IPR013087">
    <property type="entry name" value="Znf_C2H2_type"/>
</dbReference>
<feature type="domain" description="C2H2-type" evidence="7">
    <location>
        <begin position="89"/>
        <end position="111"/>
    </location>
</feature>
<reference evidence="8 9" key="1">
    <citation type="submission" date="2021-06" db="EMBL/GenBank/DDBJ databases">
        <authorList>
            <person name="Palmer J.M."/>
        </authorList>
    </citation>
    <scope>NUCLEOTIDE SEQUENCE [LARGE SCALE GENOMIC DNA]</scope>
    <source>
        <strain evidence="9">if_2019</strain>
        <tissue evidence="8">Muscle</tissue>
    </source>
</reference>